<gene>
    <name evidence="2" type="ORF">CAAN4_H21550</name>
</gene>
<feature type="transmembrane region" description="Helical" evidence="1">
    <location>
        <begin position="100"/>
        <end position="122"/>
    </location>
</feature>
<evidence type="ECO:0000313" key="2">
    <source>
        <dbReference type="EMBL" id="CAK7922003.1"/>
    </source>
</evidence>
<dbReference type="Proteomes" id="UP001497600">
    <property type="component" value="Chromosome H"/>
</dbReference>
<reference evidence="2 3" key="1">
    <citation type="submission" date="2024-01" db="EMBL/GenBank/DDBJ databases">
        <authorList>
            <consortium name="Genoscope - CEA"/>
            <person name="William W."/>
        </authorList>
    </citation>
    <scope>NUCLEOTIDE SEQUENCE [LARGE SCALE GENOMIC DNA]</scope>
    <source>
        <strain evidence="2 3">29B2s-10</strain>
    </source>
</reference>
<accession>A0ABP0ELK1</accession>
<keyword evidence="1" id="KW-1133">Transmembrane helix</keyword>
<sequence length="184" mass="20865">MAGDQLVLPLYFENLSSASGGVEGNEVNEKVAETQRLEAPRVTITIGCWKCLKIVWRHLCLSIFWPWTSFDTTITLCFTTCIIVPPMMFFLNAFLMRFPLLANIFYLVASGGFLIVCTGVWIKTGFCISNLITRDGFGRTGRNEFEEVQTRFGNIGGDFYFQLSFFASASIYFWNTILISYVYG</sequence>
<keyword evidence="1" id="KW-0812">Transmembrane</keyword>
<evidence type="ECO:0000313" key="3">
    <source>
        <dbReference type="Proteomes" id="UP001497600"/>
    </source>
</evidence>
<feature type="transmembrane region" description="Helical" evidence="1">
    <location>
        <begin position="159"/>
        <end position="183"/>
    </location>
</feature>
<proteinExistence type="predicted"/>
<feature type="transmembrane region" description="Helical" evidence="1">
    <location>
        <begin position="73"/>
        <end position="93"/>
    </location>
</feature>
<evidence type="ECO:0008006" key="4">
    <source>
        <dbReference type="Google" id="ProtNLM"/>
    </source>
</evidence>
<protein>
    <recommendedName>
        <fullName evidence="4">MARVEL domain-containing protein</fullName>
    </recommendedName>
</protein>
<evidence type="ECO:0000256" key="1">
    <source>
        <dbReference type="SAM" id="Phobius"/>
    </source>
</evidence>
<dbReference type="EMBL" id="OZ004260">
    <property type="protein sequence ID" value="CAK7922003.1"/>
    <property type="molecule type" value="Genomic_DNA"/>
</dbReference>
<keyword evidence="3" id="KW-1185">Reference proteome</keyword>
<keyword evidence="1" id="KW-0472">Membrane</keyword>
<name>A0ABP0ELK1_9ASCO</name>
<organism evidence="2 3">
    <name type="scientific">[Candida] anglica</name>
    <dbReference type="NCBI Taxonomy" id="148631"/>
    <lineage>
        <taxon>Eukaryota</taxon>
        <taxon>Fungi</taxon>
        <taxon>Dikarya</taxon>
        <taxon>Ascomycota</taxon>
        <taxon>Saccharomycotina</taxon>
        <taxon>Pichiomycetes</taxon>
        <taxon>Debaryomycetaceae</taxon>
        <taxon>Kurtzmaniella</taxon>
    </lineage>
</organism>